<organism evidence="2 3">
    <name type="scientific">Bursaphelenchus xylophilus</name>
    <name type="common">Pinewood nematode worm</name>
    <name type="synonym">Aphelenchoides xylophilus</name>
    <dbReference type="NCBI Taxonomy" id="6326"/>
    <lineage>
        <taxon>Eukaryota</taxon>
        <taxon>Metazoa</taxon>
        <taxon>Ecdysozoa</taxon>
        <taxon>Nematoda</taxon>
        <taxon>Chromadorea</taxon>
        <taxon>Rhabditida</taxon>
        <taxon>Tylenchina</taxon>
        <taxon>Tylenchomorpha</taxon>
        <taxon>Aphelenchoidea</taxon>
        <taxon>Aphelenchoididae</taxon>
        <taxon>Bursaphelenchus</taxon>
    </lineage>
</organism>
<sequence>MTGKLISVEEANKPEPQKKKQAYQAMIEEGIGDLDATFSSDDNEIPRELLLSNSSIQRSSMSEVLGPLNQPSTSKFRT</sequence>
<evidence type="ECO:0000256" key="1">
    <source>
        <dbReference type="SAM" id="MobiDB-lite"/>
    </source>
</evidence>
<feature type="region of interest" description="Disordered" evidence="1">
    <location>
        <begin position="58"/>
        <end position="78"/>
    </location>
</feature>
<feature type="compositionally biased region" description="Polar residues" evidence="1">
    <location>
        <begin position="69"/>
        <end position="78"/>
    </location>
</feature>
<feature type="region of interest" description="Disordered" evidence="1">
    <location>
        <begin position="1"/>
        <end position="22"/>
    </location>
</feature>
<reference evidence="3" key="1">
    <citation type="submission" date="2016-11" db="UniProtKB">
        <authorList>
            <consortium name="WormBaseParasite"/>
        </authorList>
    </citation>
    <scope>IDENTIFICATION</scope>
</reference>
<dbReference type="AlphaFoldDB" id="A0A1I7SH98"/>
<dbReference type="WBParaSite" id="BXY_1241400.1">
    <property type="protein sequence ID" value="BXY_1241400.1"/>
    <property type="gene ID" value="BXY_1241400"/>
</dbReference>
<proteinExistence type="predicted"/>
<accession>A0A1I7SH98</accession>
<evidence type="ECO:0000313" key="2">
    <source>
        <dbReference type="Proteomes" id="UP000095284"/>
    </source>
</evidence>
<name>A0A1I7SH98_BURXY</name>
<protein>
    <submittedName>
        <fullName evidence="3">Uncharacterized protein</fullName>
    </submittedName>
</protein>
<dbReference type="Proteomes" id="UP000095284">
    <property type="component" value="Unplaced"/>
</dbReference>
<evidence type="ECO:0000313" key="3">
    <source>
        <dbReference type="WBParaSite" id="BXY_1241400.1"/>
    </source>
</evidence>